<protein>
    <submittedName>
        <fullName evidence="1">Uncharacterized protein</fullName>
    </submittedName>
</protein>
<dbReference type="RefSeq" id="WP_377490574.1">
    <property type="nucleotide sequence ID" value="NZ_JBHUOX010000028.1"/>
</dbReference>
<comment type="caution">
    <text evidence="1">The sequence shown here is derived from an EMBL/GenBank/DDBJ whole genome shotgun (WGS) entry which is preliminary data.</text>
</comment>
<proteinExistence type="predicted"/>
<sequence length="247" mass="26881">MSPRYLSDKIELEHALPPGDEERFNGFGIMGLPFSSGHILALRRFVASSVGSGYTSVWHRNPDSEWAFYANEAPWHSCTRYFGKQAAQAIVTPIAIKWLDDLSFGVSIEGADLYWSVTVEATPATRVMNMIGNMLPDSAWKNETILNMMSKVAGVALGVQKVGLSGFVPNGQHFIANLKTIWAVKESRASIAGVDFGEPAPLKEQANLADFWISQKGILAFGQAYFELFNPGKHPAATTRAAQGSAA</sequence>
<keyword evidence="2" id="KW-1185">Reference proteome</keyword>
<dbReference type="EMBL" id="JBHUOX010000028">
    <property type="protein sequence ID" value="MFD3003352.1"/>
    <property type="molecule type" value="Genomic_DNA"/>
</dbReference>
<evidence type="ECO:0000313" key="2">
    <source>
        <dbReference type="Proteomes" id="UP001597641"/>
    </source>
</evidence>
<reference evidence="2" key="1">
    <citation type="journal article" date="2019" name="Int. J. Syst. Evol. Microbiol.">
        <title>The Global Catalogue of Microorganisms (GCM) 10K type strain sequencing project: providing services to taxonomists for standard genome sequencing and annotation.</title>
        <authorList>
            <consortium name="The Broad Institute Genomics Platform"/>
            <consortium name="The Broad Institute Genome Sequencing Center for Infectious Disease"/>
            <person name="Wu L."/>
            <person name="Ma J."/>
        </authorList>
    </citation>
    <scope>NUCLEOTIDE SEQUENCE [LARGE SCALE GENOMIC DNA]</scope>
    <source>
        <strain evidence="2">KCTC 23984</strain>
    </source>
</reference>
<accession>A0ABW6C2L1</accession>
<dbReference type="Proteomes" id="UP001597641">
    <property type="component" value="Unassembled WGS sequence"/>
</dbReference>
<organism evidence="1 2">
    <name type="scientific">Pontibacter toksunensis</name>
    <dbReference type="NCBI Taxonomy" id="1332631"/>
    <lineage>
        <taxon>Bacteria</taxon>
        <taxon>Pseudomonadati</taxon>
        <taxon>Bacteroidota</taxon>
        <taxon>Cytophagia</taxon>
        <taxon>Cytophagales</taxon>
        <taxon>Hymenobacteraceae</taxon>
        <taxon>Pontibacter</taxon>
    </lineage>
</organism>
<evidence type="ECO:0000313" key="1">
    <source>
        <dbReference type="EMBL" id="MFD3003352.1"/>
    </source>
</evidence>
<name>A0ABW6C2L1_9BACT</name>
<gene>
    <name evidence="1" type="ORF">ACFS7Z_23530</name>
</gene>